<evidence type="ECO:0000259" key="1">
    <source>
        <dbReference type="Pfam" id="PF04961"/>
    </source>
</evidence>
<organism evidence="2 3">
    <name type="scientific">Allacma fusca</name>
    <dbReference type="NCBI Taxonomy" id="39272"/>
    <lineage>
        <taxon>Eukaryota</taxon>
        <taxon>Metazoa</taxon>
        <taxon>Ecdysozoa</taxon>
        <taxon>Arthropoda</taxon>
        <taxon>Hexapoda</taxon>
        <taxon>Collembola</taxon>
        <taxon>Symphypleona</taxon>
        <taxon>Sminthuridae</taxon>
        <taxon>Allacma</taxon>
    </lineage>
</organism>
<gene>
    <name evidence="2" type="ORF">AFUS01_LOCUS22471</name>
</gene>
<dbReference type="AlphaFoldDB" id="A0A8J2KFB9"/>
<name>A0A8J2KFB9_9HEXA</name>
<evidence type="ECO:0000313" key="2">
    <source>
        <dbReference type="EMBL" id="CAG7734064.1"/>
    </source>
</evidence>
<dbReference type="Proteomes" id="UP000708208">
    <property type="component" value="Unassembled WGS sequence"/>
</dbReference>
<dbReference type="InterPro" id="IPR007044">
    <property type="entry name" value="Cyclodeamin/CycHdrlase"/>
</dbReference>
<reference evidence="2" key="1">
    <citation type="submission" date="2021-06" db="EMBL/GenBank/DDBJ databases">
        <authorList>
            <person name="Hodson N. C."/>
            <person name="Mongue J. A."/>
            <person name="Jaron S. K."/>
        </authorList>
    </citation>
    <scope>NUCLEOTIDE SEQUENCE</scope>
</reference>
<accession>A0A8J2KFB9</accession>
<comment type="caution">
    <text evidence="2">The sequence shown here is derived from an EMBL/GenBank/DDBJ whole genome shotgun (WGS) entry which is preliminary data.</text>
</comment>
<proteinExistence type="predicted"/>
<protein>
    <recommendedName>
        <fullName evidence="1">Cyclodeaminase/cyclohydrolase domain-containing protein</fullName>
    </recommendedName>
</protein>
<dbReference type="OrthoDB" id="48036at2759"/>
<feature type="domain" description="Cyclodeaminase/cyclohydrolase" evidence="1">
    <location>
        <begin position="1"/>
        <end position="44"/>
    </location>
</feature>
<sequence length="48" mass="5607">LTFGKRQWEHLDDQMRQLIKPLYEAAEEIQPMIEADTVAFDLYVVIAA</sequence>
<feature type="non-terminal residue" evidence="2">
    <location>
        <position position="1"/>
    </location>
</feature>
<evidence type="ECO:0000313" key="3">
    <source>
        <dbReference type="Proteomes" id="UP000708208"/>
    </source>
</evidence>
<dbReference type="GO" id="GO:0003824">
    <property type="term" value="F:catalytic activity"/>
    <property type="evidence" value="ECO:0007669"/>
    <property type="project" value="InterPro"/>
</dbReference>
<dbReference type="EMBL" id="CAJVCH010262017">
    <property type="protein sequence ID" value="CAG7734064.1"/>
    <property type="molecule type" value="Genomic_DNA"/>
</dbReference>
<dbReference type="Pfam" id="PF04961">
    <property type="entry name" value="FTCD_C"/>
    <property type="match status" value="1"/>
</dbReference>
<keyword evidence="3" id="KW-1185">Reference proteome</keyword>